<dbReference type="GO" id="GO:0034605">
    <property type="term" value="P:cellular response to heat"/>
    <property type="evidence" value="ECO:0007669"/>
    <property type="project" value="TreeGrafter"/>
</dbReference>
<keyword evidence="4 6" id="KW-0143">Chaperone</keyword>
<dbReference type="PANTHER" id="PTHR11638:SF111">
    <property type="entry name" value="ATP-DEPENDENT CLP PROTEASE ATP-BINDING SUBUNIT CLPA"/>
    <property type="match status" value="1"/>
</dbReference>
<keyword evidence="8" id="KW-0645">Protease</keyword>
<accession>W4LEZ5</accession>
<comment type="similarity">
    <text evidence="6">Belongs to the ClpA/ClpB family.</text>
</comment>
<dbReference type="GO" id="GO:0005524">
    <property type="term" value="F:ATP binding"/>
    <property type="evidence" value="ECO:0007669"/>
    <property type="project" value="UniProtKB-KW"/>
</dbReference>
<keyword evidence="1 5" id="KW-0677">Repeat</keyword>
<evidence type="ECO:0000256" key="5">
    <source>
        <dbReference type="PROSITE-ProRule" id="PRU01251"/>
    </source>
</evidence>
<evidence type="ECO:0000256" key="6">
    <source>
        <dbReference type="RuleBase" id="RU004432"/>
    </source>
</evidence>
<dbReference type="SUPFAM" id="SSF52540">
    <property type="entry name" value="P-loop containing nucleoside triphosphate hydrolases"/>
    <property type="match status" value="2"/>
</dbReference>
<gene>
    <name evidence="8" type="primary">clpA</name>
    <name evidence="8" type="ORF">ETSY1_25635</name>
</gene>
<dbReference type="GO" id="GO:0006508">
    <property type="term" value="P:proteolysis"/>
    <property type="evidence" value="ECO:0007669"/>
    <property type="project" value="UniProtKB-KW"/>
</dbReference>
<dbReference type="PATRIC" id="fig|1429438.4.peg.4897"/>
<feature type="domain" description="Clp R" evidence="7">
    <location>
        <begin position="1"/>
        <end position="144"/>
    </location>
</feature>
<dbReference type="GO" id="GO:0008233">
    <property type="term" value="F:peptidase activity"/>
    <property type="evidence" value="ECO:0007669"/>
    <property type="project" value="UniProtKB-KW"/>
</dbReference>
<evidence type="ECO:0000256" key="1">
    <source>
        <dbReference type="ARBA" id="ARBA00022737"/>
    </source>
</evidence>
<dbReference type="InterPro" id="IPR003593">
    <property type="entry name" value="AAA+_ATPase"/>
</dbReference>
<dbReference type="Proteomes" id="UP000019141">
    <property type="component" value="Unassembled WGS sequence"/>
</dbReference>
<proteinExistence type="inferred from homology"/>
<keyword evidence="3 6" id="KW-0067">ATP-binding</keyword>
<dbReference type="Pfam" id="PF00004">
    <property type="entry name" value="AAA"/>
    <property type="match status" value="1"/>
</dbReference>
<sequence length="767" mass="84804">MLTRELQQTINRAAHEAMQRRHEYLTLEHLLYALIDDRTGSDVLRNCGGDLAGSKRELEQFMAESMEVLPDHIDYAPDHTAAFERVFERALIQAQGSGQPTIDASNILVALYHERRSHAVYLLEKQGISRLDILNYISHGISKFDSDIETMDGDDEPVIMGDDDDEGAQAPSNALEAFTVNLIERAEANKIDPLIGRDTEIKRTIHVLCRRRKNNPVYVGEPGVGKTAIAEGLALKIQQGDVPGALQGAEVYALDMGALLAGTKYRGQFEQRLKAVIKELQEKPGVILFIDEIHTIVKAGAVEGGMMDASNILKPALASGELRCIGSTTYPEFKASFERDKALGRRFQKIEVHEPSIPDTIEILQGLKRYYEDHHGVTYEDEAIVAAAELAGKHINDRFLPDKAIDVMDEAGAAVKLMDEEERPDRRITAHDIEQVVASTAKIPPKSVSHSDKERLQSLEQELKAVLYGQNHAIEQVVRAIKLSRSGLGNPTKPVGSFLFAGPTGVGKTELAKQLARVLGVEFLRFDMSEYMEKHTVSRLIGAPPGYVGFDQGGLLTDAINKTPHSVLVLDEIEKAHPDVFNILLQVMDHATLTDNNGKKADFRNVVLIMTTNAGAREMTNADIGFRTAIEAGGNGQSKGAGKAKSAIERTFSPEFRNRLDAWIQFNQLEMTHVERVVDKFVDELREQLVEKHVTIELTATARTWLARQGFDPLYGARPMARLIQQKIREPLAEEILFGTLEGGGHAVADIDGDEIVLRFREAAVAG</sequence>
<evidence type="ECO:0000256" key="3">
    <source>
        <dbReference type="ARBA" id="ARBA00022840"/>
    </source>
</evidence>
<evidence type="ECO:0000313" key="8">
    <source>
        <dbReference type="EMBL" id="ETW96663.1"/>
    </source>
</evidence>
<organism evidence="8 9">
    <name type="scientific">Entotheonella factor</name>
    <dbReference type="NCBI Taxonomy" id="1429438"/>
    <lineage>
        <taxon>Bacteria</taxon>
        <taxon>Pseudomonadati</taxon>
        <taxon>Nitrospinota/Tectimicrobiota group</taxon>
        <taxon>Candidatus Tectimicrobiota</taxon>
        <taxon>Candidatus Entotheonellia</taxon>
        <taxon>Candidatus Entotheonellales</taxon>
        <taxon>Candidatus Entotheonellaceae</taxon>
        <taxon>Candidatus Entotheonella</taxon>
    </lineage>
</organism>
<dbReference type="Pfam" id="PF17871">
    <property type="entry name" value="AAA_lid_9"/>
    <property type="match status" value="1"/>
</dbReference>
<dbReference type="EMBL" id="AZHW01000759">
    <property type="protein sequence ID" value="ETW96663.1"/>
    <property type="molecule type" value="Genomic_DNA"/>
</dbReference>
<keyword evidence="9" id="KW-1185">Reference proteome</keyword>
<dbReference type="InterPro" id="IPR036628">
    <property type="entry name" value="Clp_N_dom_sf"/>
</dbReference>
<dbReference type="PROSITE" id="PS00871">
    <property type="entry name" value="CLPAB_2"/>
    <property type="match status" value="1"/>
</dbReference>
<name>W4LEZ5_ENTF1</name>
<keyword evidence="2 6" id="KW-0547">Nucleotide-binding</keyword>
<dbReference type="InterPro" id="IPR001270">
    <property type="entry name" value="ClpA/B"/>
</dbReference>
<reference evidence="8 9" key="1">
    <citation type="journal article" date="2014" name="Nature">
        <title>An environmental bacterial taxon with a large and distinct metabolic repertoire.</title>
        <authorList>
            <person name="Wilson M.C."/>
            <person name="Mori T."/>
            <person name="Ruckert C."/>
            <person name="Uria A.R."/>
            <person name="Helf M.J."/>
            <person name="Takada K."/>
            <person name="Gernert C."/>
            <person name="Steffens U.A."/>
            <person name="Heycke N."/>
            <person name="Schmitt S."/>
            <person name="Rinke C."/>
            <person name="Helfrich E.J."/>
            <person name="Brachmann A.O."/>
            <person name="Gurgui C."/>
            <person name="Wakimoto T."/>
            <person name="Kracht M."/>
            <person name="Crusemann M."/>
            <person name="Hentschel U."/>
            <person name="Abe I."/>
            <person name="Matsunaga S."/>
            <person name="Kalinowski J."/>
            <person name="Takeyama H."/>
            <person name="Piel J."/>
        </authorList>
    </citation>
    <scope>NUCLEOTIDE SEQUENCE [LARGE SCALE GENOMIC DNA]</scope>
    <source>
        <strain evidence="9">TSY1</strain>
    </source>
</reference>
<evidence type="ECO:0000259" key="7">
    <source>
        <dbReference type="PROSITE" id="PS51903"/>
    </source>
</evidence>
<dbReference type="PROSITE" id="PS00870">
    <property type="entry name" value="CLPAB_1"/>
    <property type="match status" value="1"/>
</dbReference>
<dbReference type="SUPFAM" id="SSF81923">
    <property type="entry name" value="Double Clp-N motif"/>
    <property type="match status" value="1"/>
</dbReference>
<dbReference type="InterPro" id="IPR018368">
    <property type="entry name" value="ClpA/B_CS1"/>
</dbReference>
<dbReference type="InterPro" id="IPR041546">
    <property type="entry name" value="ClpA/ClpB_AAA_lid"/>
</dbReference>
<dbReference type="InterPro" id="IPR027417">
    <property type="entry name" value="P-loop_NTPase"/>
</dbReference>
<dbReference type="GO" id="GO:0005737">
    <property type="term" value="C:cytoplasm"/>
    <property type="evidence" value="ECO:0007669"/>
    <property type="project" value="TreeGrafter"/>
</dbReference>
<dbReference type="GO" id="GO:0016887">
    <property type="term" value="F:ATP hydrolysis activity"/>
    <property type="evidence" value="ECO:0007669"/>
    <property type="project" value="InterPro"/>
</dbReference>
<dbReference type="InterPro" id="IPR028299">
    <property type="entry name" value="ClpA/B_CS2"/>
</dbReference>
<dbReference type="PRINTS" id="PR00300">
    <property type="entry name" value="CLPPROTEASEA"/>
</dbReference>
<dbReference type="Pfam" id="PF02861">
    <property type="entry name" value="Clp_N"/>
    <property type="match status" value="1"/>
</dbReference>
<evidence type="ECO:0000256" key="4">
    <source>
        <dbReference type="ARBA" id="ARBA00023186"/>
    </source>
</evidence>
<dbReference type="InterPro" id="IPR050130">
    <property type="entry name" value="ClpA_ClpB"/>
</dbReference>
<dbReference type="CDD" id="cd19499">
    <property type="entry name" value="RecA-like_ClpB_Hsp104-like"/>
    <property type="match status" value="1"/>
</dbReference>
<protein>
    <submittedName>
        <fullName evidence="8">ATP-dependent Clp protease ATP-binding protein</fullName>
    </submittedName>
</protein>
<dbReference type="AlphaFoldDB" id="W4LEZ5"/>
<comment type="caution">
    <text evidence="8">The sequence shown here is derived from an EMBL/GenBank/DDBJ whole genome shotgun (WGS) entry which is preliminary data.</text>
</comment>
<evidence type="ECO:0000313" key="9">
    <source>
        <dbReference type="Proteomes" id="UP000019141"/>
    </source>
</evidence>
<dbReference type="InterPro" id="IPR004176">
    <property type="entry name" value="Clp_R_N"/>
</dbReference>
<dbReference type="GO" id="GO:0043335">
    <property type="term" value="P:protein unfolding"/>
    <property type="evidence" value="ECO:0007669"/>
    <property type="project" value="InterPro"/>
</dbReference>
<dbReference type="CDD" id="cd00009">
    <property type="entry name" value="AAA"/>
    <property type="match status" value="1"/>
</dbReference>
<dbReference type="Gene3D" id="3.40.50.300">
    <property type="entry name" value="P-loop containing nucleotide triphosphate hydrolases"/>
    <property type="match status" value="2"/>
</dbReference>
<dbReference type="PANTHER" id="PTHR11638">
    <property type="entry name" value="ATP-DEPENDENT CLP PROTEASE"/>
    <property type="match status" value="1"/>
</dbReference>
<dbReference type="HOGENOM" id="CLU_005070_4_1_7"/>
<dbReference type="SMART" id="SM00382">
    <property type="entry name" value="AAA"/>
    <property type="match status" value="2"/>
</dbReference>
<dbReference type="PROSITE" id="PS51903">
    <property type="entry name" value="CLP_R"/>
    <property type="match status" value="1"/>
</dbReference>
<evidence type="ECO:0000256" key="2">
    <source>
        <dbReference type="ARBA" id="ARBA00022741"/>
    </source>
</evidence>
<dbReference type="InterPro" id="IPR013461">
    <property type="entry name" value="ClpA"/>
</dbReference>
<dbReference type="Gene3D" id="1.10.8.60">
    <property type="match status" value="2"/>
</dbReference>
<dbReference type="InterPro" id="IPR003959">
    <property type="entry name" value="ATPase_AAA_core"/>
</dbReference>
<dbReference type="Gene3D" id="1.10.1780.10">
    <property type="entry name" value="Clp, N-terminal domain"/>
    <property type="match status" value="1"/>
</dbReference>
<keyword evidence="8" id="KW-0378">Hydrolase</keyword>
<dbReference type="NCBIfam" id="TIGR02639">
    <property type="entry name" value="ClpA"/>
    <property type="match status" value="1"/>
</dbReference>
<dbReference type="Pfam" id="PF07724">
    <property type="entry name" value="AAA_2"/>
    <property type="match status" value="1"/>
</dbReference>
<dbReference type="InterPro" id="IPR019489">
    <property type="entry name" value="Clp_ATPase_C"/>
</dbReference>
<dbReference type="Pfam" id="PF10431">
    <property type="entry name" value="ClpB_D2-small"/>
    <property type="match status" value="1"/>
</dbReference>
<dbReference type="SMART" id="SM01086">
    <property type="entry name" value="ClpB_D2-small"/>
    <property type="match status" value="1"/>
</dbReference>